<evidence type="ECO:0000313" key="7">
    <source>
        <dbReference type="EMBL" id="KAL3323212.1"/>
    </source>
</evidence>
<reference evidence="7 8" key="1">
    <citation type="submission" date="2024-05" db="EMBL/GenBank/DDBJ databases">
        <title>De novo assembly of an allotetraploid wild potato.</title>
        <authorList>
            <person name="Hosaka A.J."/>
        </authorList>
    </citation>
    <scope>NUCLEOTIDE SEQUENCE [LARGE SCALE GENOMIC DNA]</scope>
    <source>
        <tissue evidence="7">Young leaves</tissue>
    </source>
</reference>
<accession>A0ABD2QVL1</accession>
<evidence type="ECO:0000313" key="8">
    <source>
        <dbReference type="Proteomes" id="UP001627284"/>
    </source>
</evidence>
<evidence type="ECO:0000256" key="2">
    <source>
        <dbReference type="ARBA" id="ARBA00023125"/>
    </source>
</evidence>
<dbReference type="PANTHER" id="PTHR48460">
    <property type="entry name" value="RWP-RK DOMAIN-CONTAINING PROTEIN"/>
    <property type="match status" value="1"/>
</dbReference>
<dbReference type="PANTHER" id="PTHR48460:SF1">
    <property type="entry name" value="RWP-RK DOMAIN-CONTAINING PROTEIN"/>
    <property type="match status" value="1"/>
</dbReference>
<evidence type="ECO:0000256" key="5">
    <source>
        <dbReference type="SAM" id="MobiDB-lite"/>
    </source>
</evidence>
<evidence type="ECO:0000256" key="4">
    <source>
        <dbReference type="ARBA" id="ARBA00023242"/>
    </source>
</evidence>
<keyword evidence="4" id="KW-0539">Nucleus</keyword>
<proteinExistence type="predicted"/>
<dbReference type="GO" id="GO:0003677">
    <property type="term" value="F:DNA binding"/>
    <property type="evidence" value="ECO:0007669"/>
    <property type="project" value="UniProtKB-KW"/>
</dbReference>
<comment type="caution">
    <text evidence="7">The sequence shown here is derived from an EMBL/GenBank/DDBJ whole genome shotgun (WGS) entry which is preliminary data.</text>
</comment>
<sequence>IRTSWNIASMLMSSLTEPRVQLSMSNLQGSAPSSNPNPIQNPKPITDPKSVSFDEVSKLFNLPLSDAAESLGVCASVLKKICYENGLVRWPYRKVSSGKSIEDIKKEALREKQERSLEFPKAPGEKNGSLASSAISSFSGSPLPSKTISSTMEMPRAGAFSQQQGTRNFQSGSSPQFRISNLTKGTSVYDEFKYGFPSDGLSTATYRWWGNKSPEGNQDSKLNDDNAKNSTEQAENVAEKTECQTSGDSTGTTLLTDVRKRAVKEGKETLRLGVYRGRSAKMLDSTKRKILHQVFKSYFHVNGDMSIMES</sequence>
<evidence type="ECO:0000256" key="3">
    <source>
        <dbReference type="ARBA" id="ARBA00023163"/>
    </source>
</evidence>
<feature type="domain" description="RWP-RK" evidence="6">
    <location>
        <begin position="31"/>
        <end position="118"/>
    </location>
</feature>
<dbReference type="EMBL" id="JBJKTR010000024">
    <property type="protein sequence ID" value="KAL3323212.1"/>
    <property type="molecule type" value="Genomic_DNA"/>
</dbReference>
<dbReference type="Pfam" id="PF02042">
    <property type="entry name" value="RWP-RK"/>
    <property type="match status" value="1"/>
</dbReference>
<dbReference type="PROSITE" id="PS51519">
    <property type="entry name" value="RWP_RK"/>
    <property type="match status" value="1"/>
</dbReference>
<name>A0ABD2QVL1_9SOLN</name>
<organism evidence="7 8">
    <name type="scientific">Solanum stoloniferum</name>
    <dbReference type="NCBI Taxonomy" id="62892"/>
    <lineage>
        <taxon>Eukaryota</taxon>
        <taxon>Viridiplantae</taxon>
        <taxon>Streptophyta</taxon>
        <taxon>Embryophyta</taxon>
        <taxon>Tracheophyta</taxon>
        <taxon>Spermatophyta</taxon>
        <taxon>Magnoliopsida</taxon>
        <taxon>eudicotyledons</taxon>
        <taxon>Gunneridae</taxon>
        <taxon>Pentapetalae</taxon>
        <taxon>asterids</taxon>
        <taxon>lamiids</taxon>
        <taxon>Solanales</taxon>
        <taxon>Solanaceae</taxon>
        <taxon>Solanoideae</taxon>
        <taxon>Solaneae</taxon>
        <taxon>Solanum</taxon>
    </lineage>
</organism>
<dbReference type="AlphaFoldDB" id="A0ABD2QVL1"/>
<evidence type="ECO:0000259" key="6">
    <source>
        <dbReference type="PROSITE" id="PS51519"/>
    </source>
</evidence>
<dbReference type="InterPro" id="IPR003035">
    <property type="entry name" value="RWP-RK_dom"/>
</dbReference>
<keyword evidence="2" id="KW-0238">DNA-binding</keyword>
<gene>
    <name evidence="7" type="ORF">AABB24_040366</name>
</gene>
<keyword evidence="3" id="KW-0804">Transcription</keyword>
<protein>
    <recommendedName>
        <fullName evidence="6">RWP-RK domain-containing protein</fullName>
    </recommendedName>
</protein>
<keyword evidence="1" id="KW-0805">Transcription regulation</keyword>
<feature type="compositionally biased region" description="Polar residues" evidence="5">
    <location>
        <begin position="160"/>
        <end position="178"/>
    </location>
</feature>
<feature type="region of interest" description="Disordered" evidence="5">
    <location>
        <begin position="212"/>
        <end position="252"/>
    </location>
</feature>
<dbReference type="Proteomes" id="UP001627284">
    <property type="component" value="Unassembled WGS sequence"/>
</dbReference>
<evidence type="ECO:0000256" key="1">
    <source>
        <dbReference type="ARBA" id="ARBA00023015"/>
    </source>
</evidence>
<feature type="compositionally biased region" description="Low complexity" evidence="5">
    <location>
        <begin position="128"/>
        <end position="145"/>
    </location>
</feature>
<feature type="region of interest" description="Disordered" evidence="5">
    <location>
        <begin position="112"/>
        <end position="178"/>
    </location>
</feature>
<feature type="non-terminal residue" evidence="7">
    <location>
        <position position="1"/>
    </location>
</feature>
<keyword evidence="8" id="KW-1185">Reference proteome</keyword>